<comment type="subcellular location">
    <subcellularLocation>
        <location evidence="2">Endoplasmic reticulum lumen</location>
    </subcellularLocation>
</comment>
<evidence type="ECO:0000313" key="15">
    <source>
        <dbReference type="EMBL" id="CAG9316576.1"/>
    </source>
</evidence>
<organism evidence="15 16">
    <name type="scientific">Blepharisma stoltei</name>
    <dbReference type="NCBI Taxonomy" id="1481888"/>
    <lineage>
        <taxon>Eukaryota</taxon>
        <taxon>Sar</taxon>
        <taxon>Alveolata</taxon>
        <taxon>Ciliophora</taxon>
        <taxon>Postciliodesmatophora</taxon>
        <taxon>Heterotrichea</taxon>
        <taxon>Heterotrichida</taxon>
        <taxon>Blepharismidae</taxon>
        <taxon>Blepharisma</taxon>
    </lineage>
</organism>
<dbReference type="NCBIfam" id="TIGR01126">
    <property type="entry name" value="pdi_dom"/>
    <property type="match status" value="2"/>
</dbReference>
<evidence type="ECO:0000256" key="4">
    <source>
        <dbReference type="ARBA" id="ARBA00012723"/>
    </source>
</evidence>
<evidence type="ECO:0000256" key="10">
    <source>
        <dbReference type="ARBA" id="ARBA00023284"/>
    </source>
</evidence>
<dbReference type="GO" id="GO:0034976">
    <property type="term" value="P:response to endoplasmic reticulum stress"/>
    <property type="evidence" value="ECO:0007669"/>
    <property type="project" value="TreeGrafter"/>
</dbReference>
<evidence type="ECO:0000256" key="8">
    <source>
        <dbReference type="ARBA" id="ARBA00023157"/>
    </source>
</evidence>
<gene>
    <name evidence="15" type="ORF">BSTOLATCC_MIC16684</name>
</gene>
<evidence type="ECO:0000256" key="6">
    <source>
        <dbReference type="ARBA" id="ARBA00022737"/>
    </source>
</evidence>
<evidence type="ECO:0000256" key="9">
    <source>
        <dbReference type="ARBA" id="ARBA00023235"/>
    </source>
</evidence>
<dbReference type="FunFam" id="3.40.30.10:FF:000107">
    <property type="entry name" value="Protein disulfide-isomerase 5-2"/>
    <property type="match status" value="1"/>
</dbReference>
<feature type="chain" id="PRO_5043919593" description="protein disulfide-isomerase" evidence="13">
    <location>
        <begin position="17"/>
        <end position="420"/>
    </location>
</feature>
<dbReference type="Proteomes" id="UP001162131">
    <property type="component" value="Unassembled WGS sequence"/>
</dbReference>
<comment type="caution">
    <text evidence="15">The sequence shown here is derived from an EMBL/GenBank/DDBJ whole genome shotgun (WGS) entry which is preliminary data.</text>
</comment>
<keyword evidence="7" id="KW-0256">Endoplasmic reticulum</keyword>
<comment type="catalytic activity">
    <reaction evidence="1">
        <text>Catalyzes the rearrangement of -S-S- bonds in proteins.</text>
        <dbReference type="EC" id="5.3.4.1"/>
    </reaction>
</comment>
<dbReference type="EMBL" id="CAJZBQ010000016">
    <property type="protein sequence ID" value="CAG9316576.1"/>
    <property type="molecule type" value="Genomic_DNA"/>
</dbReference>
<sequence length="420" mass="46452">MGVLHVLLLPILLASALYSASSPVVKLTSANFQKEVIESDDIWLVEFFAPWCGHCKQLAPEWEKAAKALKGIVKVGAVDMTTDQQVGAPYRVEGFPTIKFFGENKRSPLDYNSGRSAKEITSYALSQAEQIVQKRLGGKPSSSSSSGNSQGSQESVKDDDVIVLTDSNFEELVLKSKDMWLVEMYAPWCGHCKKLAPEWARAATQLKDSVKLGKLDATAETKTAQKYGVKGYPTIKIFPPGEKNNAEDYNGPREAEGIVRTALSKLDQYGVAPEIPQLVSAEVFKENCDKQVCIIAFLPHIYDSSSVERNRYIEVFQNVAKKTRGKPIRLMWAQAGDFLKLEQLLGLGMGYPAVAGISTQKTRYSVMKSAYNPTEIDTFITKTLSGSVPLIEYKELPKLSKVEPWDGQDHQPEVSQSEDL</sequence>
<evidence type="ECO:0000256" key="3">
    <source>
        <dbReference type="ARBA" id="ARBA00006347"/>
    </source>
</evidence>
<comment type="similarity">
    <text evidence="3 11">Belongs to the protein disulfide isomerase family.</text>
</comment>
<evidence type="ECO:0000256" key="5">
    <source>
        <dbReference type="ARBA" id="ARBA00022729"/>
    </source>
</evidence>
<dbReference type="AlphaFoldDB" id="A0AAU9IS69"/>
<feature type="region of interest" description="Disordered" evidence="12">
    <location>
        <begin position="136"/>
        <end position="157"/>
    </location>
</feature>
<keyword evidence="8" id="KW-1015">Disulfide bond</keyword>
<evidence type="ECO:0000256" key="12">
    <source>
        <dbReference type="SAM" id="MobiDB-lite"/>
    </source>
</evidence>
<feature type="compositionally biased region" description="Low complexity" evidence="12">
    <location>
        <begin position="141"/>
        <end position="154"/>
    </location>
</feature>
<keyword evidence="10" id="KW-0676">Redox-active center</keyword>
<evidence type="ECO:0000313" key="16">
    <source>
        <dbReference type="Proteomes" id="UP001162131"/>
    </source>
</evidence>
<keyword evidence="6" id="KW-0677">Repeat</keyword>
<dbReference type="InterPro" id="IPR017937">
    <property type="entry name" value="Thioredoxin_CS"/>
</dbReference>
<protein>
    <recommendedName>
        <fullName evidence="4">protein disulfide-isomerase</fullName>
        <ecNumber evidence="4">5.3.4.1</ecNumber>
    </recommendedName>
</protein>
<dbReference type="PANTHER" id="PTHR45815:SF3">
    <property type="entry name" value="PROTEIN DISULFIDE-ISOMERASE A6"/>
    <property type="match status" value="1"/>
</dbReference>
<dbReference type="GO" id="GO:0003756">
    <property type="term" value="F:protein disulfide isomerase activity"/>
    <property type="evidence" value="ECO:0007669"/>
    <property type="project" value="UniProtKB-EC"/>
</dbReference>
<feature type="signal peptide" evidence="13">
    <location>
        <begin position="1"/>
        <end position="16"/>
    </location>
</feature>
<feature type="domain" description="Thioredoxin" evidence="14">
    <location>
        <begin position="16"/>
        <end position="130"/>
    </location>
</feature>
<dbReference type="InterPro" id="IPR013766">
    <property type="entry name" value="Thioredoxin_domain"/>
</dbReference>
<keyword evidence="16" id="KW-1185">Reference proteome</keyword>
<dbReference type="CDD" id="cd03001">
    <property type="entry name" value="PDI_a_P5"/>
    <property type="match status" value="2"/>
</dbReference>
<dbReference type="InterPro" id="IPR005788">
    <property type="entry name" value="PDI_thioredoxin-like_dom"/>
</dbReference>
<dbReference type="PRINTS" id="PR00421">
    <property type="entry name" value="THIOREDOXIN"/>
</dbReference>
<keyword evidence="9" id="KW-0413">Isomerase</keyword>
<keyword evidence="5 13" id="KW-0732">Signal</keyword>
<dbReference type="PROSITE" id="PS51352">
    <property type="entry name" value="THIOREDOXIN_2"/>
    <property type="match status" value="2"/>
</dbReference>
<proteinExistence type="inferred from homology"/>
<dbReference type="GO" id="GO:0015035">
    <property type="term" value="F:protein-disulfide reductase activity"/>
    <property type="evidence" value="ECO:0007669"/>
    <property type="project" value="TreeGrafter"/>
</dbReference>
<dbReference type="PROSITE" id="PS00194">
    <property type="entry name" value="THIOREDOXIN_1"/>
    <property type="match status" value="2"/>
</dbReference>
<dbReference type="EC" id="5.3.4.1" evidence="4"/>
<evidence type="ECO:0000256" key="11">
    <source>
        <dbReference type="RuleBase" id="RU004208"/>
    </source>
</evidence>
<name>A0AAU9IS69_9CILI</name>
<reference evidence="15" key="1">
    <citation type="submission" date="2021-09" db="EMBL/GenBank/DDBJ databases">
        <authorList>
            <consortium name="AG Swart"/>
            <person name="Singh M."/>
            <person name="Singh A."/>
            <person name="Seah K."/>
            <person name="Emmerich C."/>
        </authorList>
    </citation>
    <scope>NUCLEOTIDE SEQUENCE</scope>
    <source>
        <strain evidence="15">ATCC30299</strain>
    </source>
</reference>
<dbReference type="PANTHER" id="PTHR45815">
    <property type="entry name" value="PROTEIN DISULFIDE-ISOMERASE A6"/>
    <property type="match status" value="1"/>
</dbReference>
<feature type="domain" description="Thioredoxin" evidence="14">
    <location>
        <begin position="135"/>
        <end position="268"/>
    </location>
</feature>
<evidence type="ECO:0000256" key="2">
    <source>
        <dbReference type="ARBA" id="ARBA00004319"/>
    </source>
</evidence>
<dbReference type="InterPro" id="IPR036249">
    <property type="entry name" value="Thioredoxin-like_sf"/>
</dbReference>
<dbReference type="Gene3D" id="3.40.30.10">
    <property type="entry name" value="Glutaredoxin"/>
    <property type="match status" value="3"/>
</dbReference>
<dbReference type="GO" id="GO:0005788">
    <property type="term" value="C:endoplasmic reticulum lumen"/>
    <property type="evidence" value="ECO:0007669"/>
    <property type="project" value="UniProtKB-SubCell"/>
</dbReference>
<dbReference type="FunFam" id="3.40.30.10:FF:000050">
    <property type="entry name" value="protein disulfide-isomerase A6 isoform X1"/>
    <property type="match status" value="1"/>
</dbReference>
<dbReference type="Pfam" id="PF00085">
    <property type="entry name" value="Thioredoxin"/>
    <property type="match status" value="2"/>
</dbReference>
<evidence type="ECO:0000259" key="14">
    <source>
        <dbReference type="PROSITE" id="PS51352"/>
    </source>
</evidence>
<evidence type="ECO:0000256" key="13">
    <source>
        <dbReference type="SAM" id="SignalP"/>
    </source>
</evidence>
<evidence type="ECO:0000256" key="1">
    <source>
        <dbReference type="ARBA" id="ARBA00001182"/>
    </source>
</evidence>
<dbReference type="SUPFAM" id="SSF52833">
    <property type="entry name" value="Thioredoxin-like"/>
    <property type="match status" value="3"/>
</dbReference>
<evidence type="ECO:0000256" key="7">
    <source>
        <dbReference type="ARBA" id="ARBA00022824"/>
    </source>
</evidence>
<accession>A0AAU9IS69</accession>